<dbReference type="OrthoDB" id="79562at2759"/>
<accession>A0A0U1LYS1</accession>
<dbReference type="EC" id="3.3.2.10" evidence="6"/>
<evidence type="ECO:0000256" key="17">
    <source>
        <dbReference type="PIRSR" id="PIRSR634015-1"/>
    </source>
</evidence>
<dbReference type="GO" id="GO:0004301">
    <property type="term" value="F:epoxide hydrolase activity"/>
    <property type="evidence" value="ECO:0007669"/>
    <property type="project" value="UniProtKB-EC"/>
</dbReference>
<evidence type="ECO:0000256" key="8">
    <source>
        <dbReference type="ARBA" id="ARBA00022490"/>
    </source>
</evidence>
<evidence type="ECO:0000256" key="12">
    <source>
        <dbReference type="ARBA" id="ARBA00022833"/>
    </source>
</evidence>
<comment type="similarity">
    <text evidence="5">Belongs to the peptidase M1 family.</text>
</comment>
<evidence type="ECO:0000256" key="3">
    <source>
        <dbReference type="ARBA" id="ARBA00004123"/>
    </source>
</evidence>
<dbReference type="Gene3D" id="3.30.2010.30">
    <property type="match status" value="1"/>
</dbReference>
<dbReference type="InterPro" id="IPR027268">
    <property type="entry name" value="Peptidase_M4/M1_CTD_sf"/>
</dbReference>
<dbReference type="InterPro" id="IPR014782">
    <property type="entry name" value="Peptidase_M1_dom"/>
</dbReference>
<dbReference type="InterPro" id="IPR042097">
    <property type="entry name" value="Aminopeptidase_N-like_N_sf"/>
</dbReference>
<sequence length="612" mass="69351">MTTRDPCSLSNYNAWYTKHTSVDFTIDFDAKQLRGSVVLQIESQTDKKSEEVILDSKFVSISRIQVNNNEAKWDVKAHTEPFGAPLHIAIPGGISKGELIHIKIDVQTTDKCSALQWLSPAQTSNGKHPYMFSQAQPINARSIFPCQDSPDVKCPFSFRLASKFPVVASGLFVGDRENHHQTASLGTETVYEFEQRVPIPAYLFAVASGDIATARIGPRSVVATGPNELVACKWELENDVEKFLEAAEKLVFPYRWGEYNVLIMPPSFPYGGMENPIYTFATPAVISGDRQNVDLFAHEISHGWSGNLVTNCSWEHFWLNEGWTIYLQRRIVGAVNGEAEFHFSALLGWKRLEDDVEQFGKDHEYTKLIINHDNVNPDDVYSTVAYEKGFHLLYYLDQLVGRDNFDKFIPHYFNKWAGKSLDSFEFRDTFMDFFNDMGDADVKTKIAAIDWNDKFYTPGLPPKPKLDTTLANQCFELANKWKDPSFEPSAKDVEEFTANQKLTFLETVQQFETPLSPERARLLGKVYNVATSTSVEVKTSYQLIALKSNDTACLGDVVEWLGHVGRIKYVRPLLRALNKVDRQLALDAFERHKDFYHPVCRGMAEKDLGIAA</sequence>
<dbReference type="PANTHER" id="PTHR45726">
    <property type="entry name" value="LEUKOTRIENE A-4 HYDROLASE"/>
    <property type="match status" value="1"/>
</dbReference>
<evidence type="ECO:0000256" key="19">
    <source>
        <dbReference type="PIRSR" id="PIRSR634015-3"/>
    </source>
</evidence>
<dbReference type="PANTHER" id="PTHR45726:SF3">
    <property type="entry name" value="LEUKOTRIENE A-4 HYDROLASE"/>
    <property type="match status" value="1"/>
</dbReference>
<keyword evidence="11 21" id="KW-0378">Hydrolase</keyword>
<evidence type="ECO:0000256" key="4">
    <source>
        <dbReference type="ARBA" id="ARBA00004496"/>
    </source>
</evidence>
<dbReference type="GO" id="GO:0008237">
    <property type="term" value="F:metallopeptidase activity"/>
    <property type="evidence" value="ECO:0007669"/>
    <property type="project" value="UniProtKB-KW"/>
</dbReference>
<evidence type="ECO:0000256" key="14">
    <source>
        <dbReference type="ARBA" id="ARBA00023242"/>
    </source>
</evidence>
<evidence type="ECO:0000256" key="6">
    <source>
        <dbReference type="ARBA" id="ARBA00013006"/>
    </source>
</evidence>
<proteinExistence type="inferred from homology"/>
<comment type="cofactor">
    <cofactor evidence="19">
        <name>Zn(2+)</name>
        <dbReference type="ChEBI" id="CHEBI:29105"/>
    </cofactor>
    <text evidence="19">Binds 1 zinc ion per subunit.</text>
</comment>
<dbReference type="FunFam" id="1.10.390.10:FF:000009">
    <property type="entry name" value="Leukotriene A(4) hydrolase"/>
    <property type="match status" value="1"/>
</dbReference>
<protein>
    <recommendedName>
        <fullName evidence="7">Leucine aminopeptidase 2</fullName>
        <ecNumber evidence="6">3.3.2.10</ecNumber>
    </recommendedName>
    <alternativeName>
        <fullName evidence="15">Epoxide hydrolase</fullName>
    </alternativeName>
    <alternativeName>
        <fullName evidence="16">Leukotriene A-4 hydrolase homolog</fullName>
    </alternativeName>
</protein>
<feature type="active site" description="Proton donor" evidence="17">
    <location>
        <position position="386"/>
    </location>
</feature>
<dbReference type="Pfam" id="PF01433">
    <property type="entry name" value="Peptidase_M1"/>
    <property type="match status" value="1"/>
</dbReference>
<feature type="binding site" evidence="18">
    <location>
        <begin position="566"/>
        <end position="568"/>
    </location>
    <ligand>
        <name>a peptide</name>
        <dbReference type="ChEBI" id="CHEBI:60466"/>
    </ligand>
</feature>
<dbReference type="GO" id="GO:0006508">
    <property type="term" value="P:proteolysis"/>
    <property type="evidence" value="ECO:0007669"/>
    <property type="project" value="UniProtKB-KW"/>
</dbReference>
<evidence type="ECO:0000313" key="22">
    <source>
        <dbReference type="Proteomes" id="UP000054383"/>
    </source>
</evidence>
<dbReference type="Gene3D" id="2.60.40.1730">
    <property type="entry name" value="tricorn interacting facor f3 domain"/>
    <property type="match status" value="1"/>
</dbReference>
<dbReference type="Gene3D" id="1.25.40.320">
    <property type="entry name" value="Peptidase M1, leukotriene A4 hydrolase/aminopeptidase C-terminal domain"/>
    <property type="match status" value="1"/>
</dbReference>
<feature type="active site" description="Proton acceptor" evidence="17">
    <location>
        <position position="299"/>
    </location>
</feature>
<dbReference type="GO" id="GO:0005634">
    <property type="term" value="C:nucleus"/>
    <property type="evidence" value="ECO:0007669"/>
    <property type="project" value="UniProtKB-SubCell"/>
</dbReference>
<dbReference type="GO" id="GO:0005829">
    <property type="term" value="C:cytosol"/>
    <property type="evidence" value="ECO:0007669"/>
    <property type="project" value="TreeGrafter"/>
</dbReference>
<dbReference type="InterPro" id="IPR049980">
    <property type="entry name" value="LTA4H_cat"/>
</dbReference>
<comment type="subcellular location">
    <subcellularLocation>
        <location evidence="4">Cytoplasm</location>
    </subcellularLocation>
    <subcellularLocation>
        <location evidence="3">Nucleus</location>
    </subcellularLocation>
</comment>
<keyword evidence="9" id="KW-0645">Protease</keyword>
<feature type="domain" description="Peptidase M1 leukotriene A4 hydrolase/aminopeptidase C-terminal" evidence="20">
    <location>
        <begin position="469"/>
        <end position="608"/>
    </location>
</feature>
<dbReference type="FunFam" id="3.30.2010.30:FF:000001">
    <property type="entry name" value="Leukotriene A(4) hydrolase"/>
    <property type="match status" value="1"/>
</dbReference>
<keyword evidence="22" id="KW-1185">Reference proteome</keyword>
<feature type="binding site" evidence="19">
    <location>
        <position position="298"/>
    </location>
    <ligand>
        <name>Zn(2+)</name>
        <dbReference type="ChEBI" id="CHEBI:29105"/>
        <note>catalytic</note>
    </ligand>
</feature>
<keyword evidence="13" id="KW-0482">Metalloprotease</keyword>
<feature type="binding site" evidence="19">
    <location>
        <position position="321"/>
    </location>
    <ligand>
        <name>Zn(2+)</name>
        <dbReference type="ChEBI" id="CHEBI:29105"/>
        <note>catalytic</note>
    </ligand>
</feature>
<feature type="binding site" evidence="18">
    <location>
        <begin position="269"/>
        <end position="274"/>
    </location>
    <ligand>
        <name>a peptide</name>
        <dbReference type="ChEBI" id="CHEBI:60466"/>
    </ligand>
</feature>
<keyword evidence="10 19" id="KW-0479">Metal-binding</keyword>
<organism evidence="21 22">
    <name type="scientific">Talaromyces islandicus</name>
    <name type="common">Penicillium islandicum</name>
    <dbReference type="NCBI Taxonomy" id="28573"/>
    <lineage>
        <taxon>Eukaryota</taxon>
        <taxon>Fungi</taxon>
        <taxon>Dikarya</taxon>
        <taxon>Ascomycota</taxon>
        <taxon>Pezizomycotina</taxon>
        <taxon>Eurotiomycetes</taxon>
        <taxon>Eurotiomycetidae</taxon>
        <taxon>Eurotiales</taxon>
        <taxon>Trichocomaceae</taxon>
        <taxon>Talaromyces</taxon>
        <taxon>Talaromyces sect. Islandici</taxon>
    </lineage>
</organism>
<dbReference type="SUPFAM" id="SSF48371">
    <property type="entry name" value="ARM repeat"/>
    <property type="match status" value="1"/>
</dbReference>
<dbReference type="SUPFAM" id="SSF63737">
    <property type="entry name" value="Leukotriene A4 hydrolase N-terminal domain"/>
    <property type="match status" value="1"/>
</dbReference>
<dbReference type="FunFam" id="1.25.40.320:FF:000001">
    <property type="entry name" value="Leukotriene A(4) hydrolase"/>
    <property type="match status" value="1"/>
</dbReference>
<dbReference type="PRINTS" id="PR00756">
    <property type="entry name" value="ALADIPTASE"/>
</dbReference>
<feature type="binding site" evidence="19">
    <location>
        <position position="302"/>
    </location>
    <ligand>
        <name>Zn(2+)</name>
        <dbReference type="ChEBI" id="CHEBI:29105"/>
        <note>catalytic</note>
    </ligand>
</feature>
<dbReference type="Pfam" id="PF17900">
    <property type="entry name" value="Peptidase_M1_N"/>
    <property type="match status" value="1"/>
</dbReference>
<dbReference type="OMA" id="FPGNHHP"/>
<evidence type="ECO:0000256" key="2">
    <source>
        <dbReference type="ARBA" id="ARBA00002142"/>
    </source>
</evidence>
<dbReference type="InterPro" id="IPR034015">
    <property type="entry name" value="M1_LTA4H"/>
</dbReference>
<evidence type="ECO:0000256" key="15">
    <source>
        <dbReference type="ARBA" id="ARBA00030177"/>
    </source>
</evidence>
<evidence type="ECO:0000256" key="1">
    <source>
        <dbReference type="ARBA" id="ARBA00001268"/>
    </source>
</evidence>
<name>A0A0U1LYS1_TALIS</name>
<dbReference type="GO" id="GO:0008270">
    <property type="term" value="F:zinc ion binding"/>
    <property type="evidence" value="ECO:0007669"/>
    <property type="project" value="InterPro"/>
</dbReference>
<comment type="function">
    <text evidence="2">Aminopeptidase that preferentially cleaves di- and tripeptides. Also has low epoxide hydrolase activity (in vitro). Can hydrolyze the epoxide leukotriene LTA(4) but it forms preferentially 5,6-dihydroxy-7,9,11,14-eicosatetraenoic acid rather than the cytokine leukotriene B(4) as the product compared to the homologous mammalian enzyme (in vitro).</text>
</comment>
<dbReference type="SMART" id="SM01263">
    <property type="entry name" value="Leuk-A4-hydro_C"/>
    <property type="match status" value="1"/>
</dbReference>
<dbReference type="AlphaFoldDB" id="A0A0U1LYS1"/>
<keyword evidence="8" id="KW-0963">Cytoplasm</keyword>
<dbReference type="Pfam" id="PF09127">
    <property type="entry name" value="Leuk-A4-hydro_C"/>
    <property type="match status" value="1"/>
</dbReference>
<evidence type="ECO:0000256" key="11">
    <source>
        <dbReference type="ARBA" id="ARBA00022801"/>
    </source>
</evidence>
<dbReference type="InterPro" id="IPR015211">
    <property type="entry name" value="Peptidase_M1_C"/>
</dbReference>
<evidence type="ECO:0000256" key="9">
    <source>
        <dbReference type="ARBA" id="ARBA00022670"/>
    </source>
</evidence>
<feature type="binding site" evidence="18">
    <location>
        <begin position="134"/>
        <end position="136"/>
    </location>
    <ligand>
        <name>a peptide</name>
        <dbReference type="ChEBI" id="CHEBI:60466"/>
    </ligand>
</feature>
<dbReference type="EMBL" id="CVMT01000003">
    <property type="protein sequence ID" value="CRG87800.1"/>
    <property type="molecule type" value="Genomic_DNA"/>
</dbReference>
<keyword evidence="12 19" id="KW-0862">Zinc</keyword>
<dbReference type="STRING" id="28573.A0A0U1LYS1"/>
<dbReference type="InterPro" id="IPR038502">
    <property type="entry name" value="M1_LTA-4_hydro/amino_C_sf"/>
</dbReference>
<dbReference type="FunFam" id="2.60.40.1730:FF:000004">
    <property type="entry name" value="Leukotriene A(4) hydrolase"/>
    <property type="match status" value="1"/>
</dbReference>
<evidence type="ECO:0000256" key="18">
    <source>
        <dbReference type="PIRSR" id="PIRSR634015-2"/>
    </source>
</evidence>
<evidence type="ECO:0000256" key="10">
    <source>
        <dbReference type="ARBA" id="ARBA00022723"/>
    </source>
</evidence>
<reference evidence="21 22" key="1">
    <citation type="submission" date="2015-04" db="EMBL/GenBank/DDBJ databases">
        <authorList>
            <person name="Syromyatnikov M.Y."/>
            <person name="Popov V.N."/>
        </authorList>
    </citation>
    <scope>NUCLEOTIDE SEQUENCE [LARGE SCALE GENOMIC DNA]</scope>
    <source>
        <strain evidence="21">WF-38-12</strain>
    </source>
</reference>
<dbReference type="Gene3D" id="1.10.390.10">
    <property type="entry name" value="Neutral Protease Domain 2"/>
    <property type="match status" value="1"/>
</dbReference>
<dbReference type="GO" id="GO:0004177">
    <property type="term" value="F:aminopeptidase activity"/>
    <property type="evidence" value="ECO:0007669"/>
    <property type="project" value="TreeGrafter"/>
</dbReference>
<keyword evidence="14" id="KW-0539">Nucleus</keyword>
<evidence type="ECO:0000256" key="16">
    <source>
        <dbReference type="ARBA" id="ARBA00031416"/>
    </source>
</evidence>
<evidence type="ECO:0000313" key="21">
    <source>
        <dbReference type="EMBL" id="CRG87800.1"/>
    </source>
</evidence>
<gene>
    <name evidence="21" type="ORF">PISL3812_04821</name>
</gene>
<dbReference type="Proteomes" id="UP000054383">
    <property type="component" value="Unassembled WGS sequence"/>
</dbReference>
<dbReference type="InterPro" id="IPR001930">
    <property type="entry name" value="Peptidase_M1"/>
</dbReference>
<evidence type="ECO:0000256" key="7">
    <source>
        <dbReference type="ARBA" id="ARBA00020017"/>
    </source>
</evidence>
<evidence type="ECO:0000256" key="13">
    <source>
        <dbReference type="ARBA" id="ARBA00023049"/>
    </source>
</evidence>
<dbReference type="InterPro" id="IPR045357">
    <property type="entry name" value="Aminopeptidase_N-like_N"/>
</dbReference>
<dbReference type="InterPro" id="IPR016024">
    <property type="entry name" value="ARM-type_fold"/>
</dbReference>
<evidence type="ECO:0000259" key="20">
    <source>
        <dbReference type="SMART" id="SM01263"/>
    </source>
</evidence>
<dbReference type="CDD" id="cd09599">
    <property type="entry name" value="M1_LTA4H"/>
    <property type="match status" value="1"/>
</dbReference>
<comment type="catalytic activity">
    <reaction evidence="1">
        <text>an epoxide + H2O = an ethanediol</text>
        <dbReference type="Rhea" id="RHEA:19037"/>
        <dbReference type="ChEBI" id="CHEBI:15377"/>
        <dbReference type="ChEBI" id="CHEBI:32955"/>
        <dbReference type="ChEBI" id="CHEBI:140594"/>
        <dbReference type="EC" id="3.3.2.10"/>
    </reaction>
</comment>
<dbReference type="SUPFAM" id="SSF55486">
    <property type="entry name" value="Metalloproteases ('zincins'), catalytic domain"/>
    <property type="match status" value="1"/>
</dbReference>
<evidence type="ECO:0000256" key="5">
    <source>
        <dbReference type="ARBA" id="ARBA00010136"/>
    </source>
</evidence>